<reference evidence="3 4" key="1">
    <citation type="submission" date="2019-08" db="EMBL/GenBank/DDBJ databases">
        <title>Deep-cultivation of Planctomycetes and their phenomic and genomic characterization uncovers novel biology.</title>
        <authorList>
            <person name="Wiegand S."/>
            <person name="Jogler M."/>
            <person name="Boedeker C."/>
            <person name="Pinto D."/>
            <person name="Vollmers J."/>
            <person name="Rivas-Marin E."/>
            <person name="Kohn T."/>
            <person name="Peeters S.H."/>
            <person name="Heuer A."/>
            <person name="Rast P."/>
            <person name="Oberbeckmann S."/>
            <person name="Bunk B."/>
            <person name="Jeske O."/>
            <person name="Meyerdierks A."/>
            <person name="Storesund J.E."/>
            <person name="Kallscheuer N."/>
            <person name="Luecker S."/>
            <person name="Lage O.M."/>
            <person name="Pohl T."/>
            <person name="Merkel B.J."/>
            <person name="Hornburger P."/>
            <person name="Mueller R.-W."/>
            <person name="Bruemmer F."/>
            <person name="Labrenz M."/>
            <person name="Spormann A.M."/>
            <person name="Op den Camp H."/>
            <person name="Overmann J."/>
            <person name="Amann R."/>
            <person name="Jetten M.S.M."/>
            <person name="Mascher T."/>
            <person name="Medema M.H."/>
            <person name="Devos D.P."/>
            <person name="Kaster A.-K."/>
            <person name="Ovreas L."/>
            <person name="Rohde M."/>
            <person name="Galperin M.Y."/>
            <person name="Jogler C."/>
        </authorList>
    </citation>
    <scope>NUCLEOTIDE SEQUENCE [LARGE SCALE GENOMIC DNA]</scope>
    <source>
        <strain evidence="3 4">Pr1d</strain>
    </source>
</reference>
<gene>
    <name evidence="3" type="ORF">Pr1d_30830</name>
</gene>
<evidence type="ECO:0000256" key="2">
    <source>
        <dbReference type="SAM" id="SignalP"/>
    </source>
</evidence>
<dbReference type="Proteomes" id="UP000323917">
    <property type="component" value="Chromosome"/>
</dbReference>
<evidence type="ECO:0000256" key="1">
    <source>
        <dbReference type="ARBA" id="ARBA00022729"/>
    </source>
</evidence>
<evidence type="ECO:0000313" key="3">
    <source>
        <dbReference type="EMBL" id="QEG35777.1"/>
    </source>
</evidence>
<evidence type="ECO:0000313" key="4">
    <source>
        <dbReference type="Proteomes" id="UP000323917"/>
    </source>
</evidence>
<keyword evidence="1 2" id="KW-0732">Signal</keyword>
<dbReference type="NCBIfam" id="TIGR02601">
    <property type="entry name" value="autotrns_rpt"/>
    <property type="match status" value="1"/>
</dbReference>
<protein>
    <submittedName>
        <fullName evidence="3">Autotransporter-associated beta strand repeat protein</fullName>
    </submittedName>
</protein>
<feature type="signal peptide" evidence="2">
    <location>
        <begin position="1"/>
        <end position="26"/>
    </location>
</feature>
<name>A0A5B9Q9X3_9BACT</name>
<dbReference type="RefSeq" id="WP_148074247.1">
    <property type="nucleotide sequence ID" value="NZ_CP042913.1"/>
</dbReference>
<dbReference type="InterPro" id="IPR013425">
    <property type="entry name" value="Autotrns_rpt"/>
</dbReference>
<feature type="chain" id="PRO_5022994036" evidence="2">
    <location>
        <begin position="27"/>
        <end position="977"/>
    </location>
</feature>
<dbReference type="Pfam" id="PF12951">
    <property type="entry name" value="PATR"/>
    <property type="match status" value="3"/>
</dbReference>
<dbReference type="AlphaFoldDB" id="A0A5B9Q9X3"/>
<dbReference type="KEGG" id="bgok:Pr1d_30830"/>
<dbReference type="EMBL" id="CP042913">
    <property type="protein sequence ID" value="QEG35777.1"/>
    <property type="molecule type" value="Genomic_DNA"/>
</dbReference>
<sequence length="977" mass="100186" precursor="true">MSSIKKTVSIVSLGLLIHFGSSPAFSQLTEFSWNGSTGAQNWQQNGNWDMANFPNGPQQVANLAVPLAGNLTLNLGSTGNNVTAAGVYFGSTTGARTTDIISSGAILRLQNDFSQPLGNADFNKNSHVDGGDFLNWQRGYGITNPVPTNATGDANGDLAVNGIDLGIWQDNYGLSATGIEGGRSILNSGGLAGSVNRISAPVRLVAENVDVIGTTDLIIQGGLSYEQETSVEGTPSASFNNIANITTTINGNINLNNQFTGMRGDFALNQSDGSQGTLIINAVIDDGANDSDLFIGAPTNSVKLPLSTVRLNQANTYSGGTILRRANIEIANDGAFGTGPMRQQGPANQYGYNIIAIGGDRTIANDMTMAQWQTFKGSNSITLSGAITQTNSRGMINLLDAGKTLTLTGQLDIWEDDEALDRRFSFDGTGTTVFAGIIRDDPLFSGQVRQIHKTGTGVLLIDVGPGDNQHSGDTIIEMGNLHYADNDSLNTGPGLISGRGGAVGVDTGIANNTTFFNKISPGSRGGLMLAPSDAAANLNFTSFPYSNAGSMTVAAPETGLTYTGMITPANSTYGLGGGSGTLTLPNAQLVGSNSLEVRNGGTVELLGDNTYSGKTTIITKYTDTAQQQAAADSRGGADGLFYDTLVSPTLVVDDLANGGVASSIGSASADASNLFIQGSTLKYVGTGDSTNRLFTIGTGGATIDSSGTGAVAFTNAGLLGRDDAETRTGTLDDFSGQPNVIIEVSDTSDIVIGMAVSDPSPGGTFTQAPCNPDGSHCIPADTEVTGVTSSSIGLSNSFPFILKENTDIVFGTVERTLTLAGSNSNNNTIASVISDSDAGGVVAIDKTGPGKWVLSGSNTYSGDTAVEAGILSITNAFLDDDSAVRLAGGVLDLNFAGTDVIGDLFFNGVEQSNGIWGSLTSTATNKSAFFTGNGLLNVGGGALGALAAVPEPNAFVLATIASLALAGVRRRSLHAMG</sequence>
<organism evidence="3 4">
    <name type="scientific">Bythopirellula goksoeyrii</name>
    <dbReference type="NCBI Taxonomy" id="1400387"/>
    <lineage>
        <taxon>Bacteria</taxon>
        <taxon>Pseudomonadati</taxon>
        <taxon>Planctomycetota</taxon>
        <taxon>Planctomycetia</taxon>
        <taxon>Pirellulales</taxon>
        <taxon>Lacipirellulaceae</taxon>
        <taxon>Bythopirellula</taxon>
    </lineage>
</organism>
<dbReference type="OrthoDB" id="227068at2"/>
<keyword evidence="4" id="KW-1185">Reference proteome</keyword>
<proteinExistence type="predicted"/>
<accession>A0A5B9Q9X3</accession>